<reference evidence="1 2" key="1">
    <citation type="submission" date="2013-11" db="EMBL/GenBank/DDBJ databases">
        <title>Opisthorchis viverrini - life in the bile duct.</title>
        <authorList>
            <person name="Young N.D."/>
            <person name="Nagarajan N."/>
            <person name="Lin S.J."/>
            <person name="Korhonen P.K."/>
            <person name="Jex A.R."/>
            <person name="Hall R.S."/>
            <person name="Safavi-Hemami H."/>
            <person name="Kaewkong W."/>
            <person name="Bertrand D."/>
            <person name="Gao S."/>
            <person name="Seet Q."/>
            <person name="Wongkham S."/>
            <person name="Teh B.T."/>
            <person name="Wongkham C."/>
            <person name="Intapan P.M."/>
            <person name="Maleewong W."/>
            <person name="Yang X."/>
            <person name="Hu M."/>
            <person name="Wang Z."/>
            <person name="Hofmann A."/>
            <person name="Sternberg P.W."/>
            <person name="Tan P."/>
            <person name="Wang J."/>
            <person name="Gasser R.B."/>
        </authorList>
    </citation>
    <scope>NUCLEOTIDE SEQUENCE [LARGE SCALE GENOMIC DNA]</scope>
</reference>
<dbReference type="RefSeq" id="XP_009162284.1">
    <property type="nucleotide sequence ID" value="XM_009164020.1"/>
</dbReference>
<dbReference type="KEGG" id="ovi:T265_12496"/>
<dbReference type="CTD" id="20326664"/>
<proteinExistence type="predicted"/>
<gene>
    <name evidence="1" type="ORF">T265_12496</name>
</gene>
<dbReference type="AlphaFoldDB" id="A0A075AJW0"/>
<organism evidence="1 2">
    <name type="scientific">Opisthorchis viverrini</name>
    <name type="common">Southeast Asian liver fluke</name>
    <dbReference type="NCBI Taxonomy" id="6198"/>
    <lineage>
        <taxon>Eukaryota</taxon>
        <taxon>Metazoa</taxon>
        <taxon>Spiralia</taxon>
        <taxon>Lophotrochozoa</taxon>
        <taxon>Platyhelminthes</taxon>
        <taxon>Trematoda</taxon>
        <taxon>Digenea</taxon>
        <taxon>Opisthorchiida</taxon>
        <taxon>Opisthorchiata</taxon>
        <taxon>Opisthorchiidae</taxon>
        <taxon>Opisthorchis</taxon>
    </lineage>
</organism>
<name>A0A075AJW0_OPIVI</name>
<dbReference type="EMBL" id="KL596620">
    <property type="protein sequence ID" value="KER34069.1"/>
    <property type="molecule type" value="Genomic_DNA"/>
</dbReference>
<evidence type="ECO:0000313" key="1">
    <source>
        <dbReference type="EMBL" id="KER34069.1"/>
    </source>
</evidence>
<dbReference type="GeneID" id="20326664"/>
<keyword evidence="2" id="KW-1185">Reference proteome</keyword>
<dbReference type="Proteomes" id="UP000054324">
    <property type="component" value="Unassembled WGS sequence"/>
</dbReference>
<evidence type="ECO:0000313" key="2">
    <source>
        <dbReference type="Proteomes" id="UP000054324"/>
    </source>
</evidence>
<accession>A0A075AJW0</accession>
<protein>
    <submittedName>
        <fullName evidence="1">Uncharacterized protein</fullName>
    </submittedName>
</protein>
<sequence>MYTACQKTACLSELFPPSPVKRLTGGKCMACQRRTKTLTSTNSNRRLPPPWMGTPGFKSPMVNNMGRNGPIARSVALVDQSYRLQCVVTQIPNKLNMLPPPRFGCMFQLPVFRFVRIDPALALVEVASIISLFRNKCPSLQRPTIVAFLHLRCFLSIDRQKLWQFRYECTTYKLLVQDWVRSNPNLMLAGELIDLVAAYDPAEWRKTKPFPGLGSQGQRSLTSDICDQLVCQDKSVLCHCPICPTLWIRGGVAVCGGSSENVLDRPCLRSFPRAWLKHQISNAEVCHMVIQKVHCSSIDQLITICRLRCLGHLDNAVTKSEIGFGILRYVSILSPMRYVLSISNTQSDQLLESYLRQRSFNILHQWRRRQWRLFTCCIGPKSSGTWHHSFSLTGFCRLFW</sequence>